<accession>A0AA35RQC7</accession>
<keyword evidence="1" id="KW-0677">Repeat</keyword>
<feature type="repeat" description="ANK" evidence="3">
    <location>
        <begin position="28"/>
        <end position="60"/>
    </location>
</feature>
<dbReference type="Pfam" id="PF12796">
    <property type="entry name" value="Ank_2"/>
    <property type="match status" value="1"/>
</dbReference>
<dbReference type="SUPFAM" id="SSF48403">
    <property type="entry name" value="Ankyrin repeat"/>
    <property type="match status" value="1"/>
</dbReference>
<dbReference type="PANTHER" id="PTHR24198">
    <property type="entry name" value="ANKYRIN REPEAT AND PROTEIN KINASE DOMAIN-CONTAINING PROTEIN"/>
    <property type="match status" value="1"/>
</dbReference>
<feature type="repeat" description="ANK" evidence="3">
    <location>
        <begin position="1"/>
        <end position="27"/>
    </location>
</feature>
<dbReference type="PANTHER" id="PTHR24198:SF165">
    <property type="entry name" value="ANKYRIN REPEAT-CONTAINING PROTEIN-RELATED"/>
    <property type="match status" value="1"/>
</dbReference>
<evidence type="ECO:0000313" key="5">
    <source>
        <dbReference type="Proteomes" id="UP001174909"/>
    </source>
</evidence>
<gene>
    <name evidence="4" type="ORF">GBAR_LOCUS9011</name>
</gene>
<dbReference type="SMART" id="SM00248">
    <property type="entry name" value="ANK"/>
    <property type="match status" value="3"/>
</dbReference>
<evidence type="ECO:0000256" key="3">
    <source>
        <dbReference type="PROSITE-ProRule" id="PRU00023"/>
    </source>
</evidence>
<evidence type="ECO:0000256" key="1">
    <source>
        <dbReference type="ARBA" id="ARBA00022737"/>
    </source>
</evidence>
<name>A0AA35RQC7_GEOBA</name>
<dbReference type="InterPro" id="IPR036770">
    <property type="entry name" value="Ankyrin_rpt-contain_sf"/>
</dbReference>
<evidence type="ECO:0000256" key="2">
    <source>
        <dbReference type="ARBA" id="ARBA00023043"/>
    </source>
</evidence>
<dbReference type="AlphaFoldDB" id="A0AA35RQC7"/>
<keyword evidence="2 3" id="KW-0040">ANK repeat</keyword>
<reference evidence="4" key="1">
    <citation type="submission" date="2023-03" db="EMBL/GenBank/DDBJ databases">
        <authorList>
            <person name="Steffen K."/>
            <person name="Cardenas P."/>
        </authorList>
    </citation>
    <scope>NUCLEOTIDE SEQUENCE</scope>
</reference>
<keyword evidence="5" id="KW-1185">Reference proteome</keyword>
<dbReference type="EMBL" id="CASHTH010001360">
    <property type="protein sequence ID" value="CAI8014406.1"/>
    <property type="molecule type" value="Genomic_DNA"/>
</dbReference>
<feature type="repeat" description="ANK" evidence="3">
    <location>
        <begin position="62"/>
        <end position="94"/>
    </location>
</feature>
<protein>
    <submittedName>
        <fullName evidence="4">Poly [ADP-ribose] polymerase tankyrase-2</fullName>
    </submittedName>
</protein>
<dbReference type="PROSITE" id="PS50297">
    <property type="entry name" value="ANK_REP_REGION"/>
    <property type="match status" value="1"/>
</dbReference>
<proteinExistence type="predicted"/>
<sequence length="131" mass="14204">MMASHFGHVEVVDKLLQHGATVDLQSEEGLSALMMCCDDGNSEMTKLLLNYQANPDLQQSLTGYTALMFACKGGHLDTVIGLMEHGADAKIRNVEGITASDVASANEFWDLCAVIELMEPQATADITESRR</sequence>
<evidence type="ECO:0000313" key="4">
    <source>
        <dbReference type="EMBL" id="CAI8014406.1"/>
    </source>
</evidence>
<dbReference type="Gene3D" id="1.25.40.20">
    <property type="entry name" value="Ankyrin repeat-containing domain"/>
    <property type="match status" value="1"/>
</dbReference>
<comment type="caution">
    <text evidence="4">The sequence shown here is derived from an EMBL/GenBank/DDBJ whole genome shotgun (WGS) entry which is preliminary data.</text>
</comment>
<organism evidence="4 5">
    <name type="scientific">Geodia barretti</name>
    <name type="common">Barrett's horny sponge</name>
    <dbReference type="NCBI Taxonomy" id="519541"/>
    <lineage>
        <taxon>Eukaryota</taxon>
        <taxon>Metazoa</taxon>
        <taxon>Porifera</taxon>
        <taxon>Demospongiae</taxon>
        <taxon>Heteroscleromorpha</taxon>
        <taxon>Tetractinellida</taxon>
        <taxon>Astrophorina</taxon>
        <taxon>Geodiidae</taxon>
        <taxon>Geodia</taxon>
    </lineage>
</organism>
<dbReference type="PROSITE" id="PS50088">
    <property type="entry name" value="ANK_REPEAT"/>
    <property type="match status" value="3"/>
</dbReference>
<dbReference type="Proteomes" id="UP001174909">
    <property type="component" value="Unassembled WGS sequence"/>
</dbReference>
<dbReference type="InterPro" id="IPR002110">
    <property type="entry name" value="Ankyrin_rpt"/>
</dbReference>